<dbReference type="PANTHER" id="PTHR46507">
    <property type="entry name" value="AFADIN- AND ALPHA-ACTININ-BINDING PROTEIN"/>
    <property type="match status" value="1"/>
</dbReference>
<dbReference type="AlphaFoldDB" id="A0A3L8DIW2"/>
<protein>
    <recommendedName>
        <fullName evidence="12">Afadin-and alpha-actinin-binding protein</fullName>
    </recommendedName>
</protein>
<accession>A0A3L8DIW2</accession>
<evidence type="ECO:0000256" key="4">
    <source>
        <dbReference type="ARBA" id="ARBA00022490"/>
    </source>
</evidence>
<dbReference type="Proteomes" id="UP000279307">
    <property type="component" value="Chromosome 7"/>
</dbReference>
<dbReference type="InterPro" id="IPR021622">
    <property type="entry name" value="Afadin/alpha-actinin-bd"/>
</dbReference>
<comment type="subcellular location">
    <subcellularLocation>
        <location evidence="1">Cell junction</location>
    </subcellularLocation>
    <subcellularLocation>
        <location evidence="2">Cytoplasm</location>
        <location evidence="2">Cytoskeleton</location>
        <location evidence="2">Microtubule organizing center</location>
        <location evidence="2">Centrosome</location>
    </subcellularLocation>
</comment>
<dbReference type="GO" id="GO:0070161">
    <property type="term" value="C:anchoring junction"/>
    <property type="evidence" value="ECO:0007669"/>
    <property type="project" value="UniProtKB-SubCell"/>
</dbReference>
<dbReference type="OrthoDB" id="312015at2759"/>
<keyword evidence="8" id="KW-0206">Cytoskeleton</keyword>
<reference evidence="10 11" key="1">
    <citation type="journal article" date="2018" name="Genome Res.">
        <title>The genomic architecture and molecular evolution of ant odorant receptors.</title>
        <authorList>
            <person name="McKenzie S.K."/>
            <person name="Kronauer D.J.C."/>
        </authorList>
    </citation>
    <scope>NUCLEOTIDE SEQUENCE [LARGE SCALE GENOMIC DNA]</scope>
    <source>
        <strain evidence="10">Clonal line C1</strain>
    </source>
</reference>
<dbReference type="Pfam" id="PF11559">
    <property type="entry name" value="ADIP"/>
    <property type="match status" value="1"/>
</dbReference>
<keyword evidence="7 9" id="KW-0175">Coiled coil</keyword>
<keyword evidence="4" id="KW-0963">Cytoplasm</keyword>
<evidence type="ECO:0000256" key="3">
    <source>
        <dbReference type="ARBA" id="ARBA00009291"/>
    </source>
</evidence>
<comment type="caution">
    <text evidence="10">The sequence shown here is derived from an EMBL/GenBank/DDBJ whole genome shotgun (WGS) entry which is preliminary data.</text>
</comment>
<feature type="coiled-coil region" evidence="9">
    <location>
        <begin position="218"/>
        <end position="248"/>
    </location>
</feature>
<evidence type="ECO:0000313" key="10">
    <source>
        <dbReference type="EMBL" id="RLU20291.1"/>
    </source>
</evidence>
<evidence type="ECO:0000256" key="1">
    <source>
        <dbReference type="ARBA" id="ARBA00004282"/>
    </source>
</evidence>
<dbReference type="InterPro" id="IPR052300">
    <property type="entry name" value="Adhesion_Centrosome_assoc"/>
</dbReference>
<gene>
    <name evidence="10" type="ORF">DMN91_006898</name>
</gene>
<comment type="similarity">
    <text evidence="3">Belongs to the ADIP family.</text>
</comment>
<evidence type="ECO:0000256" key="2">
    <source>
        <dbReference type="ARBA" id="ARBA00004300"/>
    </source>
</evidence>
<dbReference type="GO" id="GO:0035735">
    <property type="term" value="P:intraciliary transport involved in cilium assembly"/>
    <property type="evidence" value="ECO:0007669"/>
    <property type="project" value="TreeGrafter"/>
</dbReference>
<dbReference type="GO" id="GO:0036064">
    <property type="term" value="C:ciliary basal body"/>
    <property type="evidence" value="ECO:0007669"/>
    <property type="project" value="TreeGrafter"/>
</dbReference>
<dbReference type="GO" id="GO:0007155">
    <property type="term" value="P:cell adhesion"/>
    <property type="evidence" value="ECO:0007669"/>
    <property type="project" value="UniProtKB-KW"/>
</dbReference>
<keyword evidence="6" id="KW-0965">Cell junction</keyword>
<dbReference type="PANTHER" id="PTHR46507:SF4">
    <property type="entry name" value="SSX FAMILY MEMBER 2 INTERACTING PROTEIN"/>
    <property type="match status" value="1"/>
</dbReference>
<evidence type="ECO:0000256" key="7">
    <source>
        <dbReference type="ARBA" id="ARBA00023054"/>
    </source>
</evidence>
<name>A0A3L8DIW2_OOCBI</name>
<dbReference type="GO" id="GO:0034451">
    <property type="term" value="C:centriolar satellite"/>
    <property type="evidence" value="ECO:0007669"/>
    <property type="project" value="TreeGrafter"/>
</dbReference>
<organism evidence="10 11">
    <name type="scientific">Ooceraea biroi</name>
    <name type="common">Clonal raider ant</name>
    <name type="synonym">Cerapachys biroi</name>
    <dbReference type="NCBI Taxonomy" id="2015173"/>
    <lineage>
        <taxon>Eukaryota</taxon>
        <taxon>Metazoa</taxon>
        <taxon>Ecdysozoa</taxon>
        <taxon>Arthropoda</taxon>
        <taxon>Hexapoda</taxon>
        <taxon>Insecta</taxon>
        <taxon>Pterygota</taxon>
        <taxon>Neoptera</taxon>
        <taxon>Endopterygota</taxon>
        <taxon>Hymenoptera</taxon>
        <taxon>Apocrita</taxon>
        <taxon>Aculeata</taxon>
        <taxon>Formicoidea</taxon>
        <taxon>Formicidae</taxon>
        <taxon>Dorylinae</taxon>
        <taxon>Ooceraea</taxon>
    </lineage>
</organism>
<proteinExistence type="inferred from homology"/>
<keyword evidence="5" id="KW-0130">Cell adhesion</keyword>
<evidence type="ECO:0000256" key="5">
    <source>
        <dbReference type="ARBA" id="ARBA00022889"/>
    </source>
</evidence>
<dbReference type="EMBL" id="QOIP01000007">
    <property type="protein sequence ID" value="RLU20291.1"/>
    <property type="molecule type" value="Genomic_DNA"/>
</dbReference>
<evidence type="ECO:0000256" key="6">
    <source>
        <dbReference type="ARBA" id="ARBA00022949"/>
    </source>
</evidence>
<evidence type="ECO:0008006" key="12">
    <source>
        <dbReference type="Google" id="ProtNLM"/>
    </source>
</evidence>
<feature type="coiled-coil region" evidence="9">
    <location>
        <begin position="111"/>
        <end position="173"/>
    </location>
</feature>
<evidence type="ECO:0000313" key="11">
    <source>
        <dbReference type="Proteomes" id="UP000279307"/>
    </source>
</evidence>
<evidence type="ECO:0000256" key="8">
    <source>
        <dbReference type="ARBA" id="ARBA00023212"/>
    </source>
</evidence>
<evidence type="ECO:0000256" key="9">
    <source>
        <dbReference type="SAM" id="Coils"/>
    </source>
</evidence>
<sequence>MLVTMSAISNGTRPKGNLRSIFSERNNFSNEENIFCTHNNLEQSLNILNEEFESFGISPITVRGDLDASESLKELPVKVINATWNLIHKHRSLMRLHDELTDLNHKTVNDNINLKNHVKRLKQDMQKKEHVLCEAQEKERRLKVQCDNASRDLKHEKEEIRKLKKQAQSKDIQHEHEVRRIMQNGQKLQEQLQKSIGTFVSRDKALQKKQSVNHEKELASYNQTIYHLEEDNKQMAQEIKKLKETLELHKIGFDLHIEASGVWTNVDT</sequence>